<accession>C3X2L6</accession>
<dbReference type="RefSeq" id="WP_005876465.1">
    <property type="nucleotide sequence ID" value="NZ_CABMNL010000001.1"/>
</dbReference>
<organism evidence="1 2">
    <name type="scientific">Oxalobacter paraformigenes</name>
    <dbReference type="NCBI Taxonomy" id="556268"/>
    <lineage>
        <taxon>Bacteria</taxon>
        <taxon>Pseudomonadati</taxon>
        <taxon>Pseudomonadota</taxon>
        <taxon>Betaproteobacteria</taxon>
        <taxon>Burkholderiales</taxon>
        <taxon>Oxalobacteraceae</taxon>
        <taxon>Oxalobacter</taxon>
    </lineage>
</organism>
<dbReference type="eggNOG" id="ENOG5032SQ3">
    <property type="taxonomic scope" value="Bacteria"/>
</dbReference>
<protein>
    <submittedName>
        <fullName evidence="1">Uncharacterized protein</fullName>
    </submittedName>
</protein>
<evidence type="ECO:0000313" key="2">
    <source>
        <dbReference type="Proteomes" id="UP000003973"/>
    </source>
</evidence>
<dbReference type="EMBL" id="ACDP02000023">
    <property type="protein sequence ID" value="EEO27452.1"/>
    <property type="molecule type" value="Genomic_DNA"/>
</dbReference>
<dbReference type="AlphaFoldDB" id="C3X2L6"/>
<dbReference type="Proteomes" id="UP000003973">
    <property type="component" value="Unassembled WGS sequence"/>
</dbReference>
<reference evidence="1" key="1">
    <citation type="submission" date="2011-10" db="EMBL/GenBank/DDBJ databases">
        <title>The Genome Sequence of Oxalobacter formigenes HOxBLS.</title>
        <authorList>
            <consortium name="The Broad Institute Genome Sequencing Platform"/>
            <person name="Earl A."/>
            <person name="Ward D."/>
            <person name="Feldgarden M."/>
            <person name="Gevers D."/>
            <person name="Allison M.J."/>
            <person name="Humphrey S."/>
            <person name="Young S.K."/>
            <person name="Zeng Q."/>
            <person name="Gargeya S."/>
            <person name="Fitzgerald M."/>
            <person name="Haas B."/>
            <person name="Abouelleil A."/>
            <person name="Alvarado L."/>
            <person name="Arachchi H.M."/>
            <person name="Berlin A."/>
            <person name="Brown A."/>
            <person name="Chapman S.B."/>
            <person name="Chen Z."/>
            <person name="Dunbar C."/>
            <person name="Freedman E."/>
            <person name="Gearin G."/>
            <person name="Goldberg J."/>
            <person name="Griggs A."/>
            <person name="Gujja S."/>
            <person name="Heiman D."/>
            <person name="Howarth C."/>
            <person name="Larson L."/>
            <person name="Lui A."/>
            <person name="MacDonald P.J.P."/>
            <person name="Montmayeur A."/>
            <person name="Murphy C."/>
            <person name="Neiman D."/>
            <person name="Pearson M."/>
            <person name="Priest M."/>
            <person name="Roberts A."/>
            <person name="Saif S."/>
            <person name="Shea T."/>
            <person name="Shenoy N."/>
            <person name="Sisk P."/>
            <person name="Stolte C."/>
            <person name="Sykes S."/>
            <person name="Wortman J."/>
            <person name="Nusbaum C."/>
            <person name="Birren B."/>
        </authorList>
    </citation>
    <scope>NUCLEOTIDE SEQUENCE [LARGE SCALE GENOMIC DNA]</scope>
    <source>
        <strain evidence="1">HOxBLS</strain>
    </source>
</reference>
<evidence type="ECO:0000313" key="1">
    <source>
        <dbReference type="EMBL" id="EEO27452.1"/>
    </source>
</evidence>
<gene>
    <name evidence="1" type="ORF">OFAG_00605</name>
</gene>
<name>C3X2L6_9BURK</name>
<dbReference type="HOGENOM" id="CLU_089976_0_0_4"/>
<keyword evidence="2" id="KW-1185">Reference proteome</keyword>
<comment type="caution">
    <text evidence="1">The sequence shown here is derived from an EMBL/GenBank/DDBJ whole genome shotgun (WGS) entry which is preliminary data.</text>
</comment>
<sequence length="234" mass="26697">MAVHFLLAAKILLTARHFTKKHRLKKHCRDLLAGIDLNRAKNLMIVTRPGEEALWGGGHLLGEDYLVVCMTGGAHPETVAEMDRALSASHSQSMKFAFREKNLRGKSSHWYFARSDIKIVLKMLLTVKEWHKIVTHNPDGEYGNRQNKLLSAIVTREFNKTVRKKSPSNDNLFYFGRYCRPAETGKMEGLTPLSETAVATKTEMLAAYQTRSSPQADFGHMLPYENWVKYTDWT</sequence>
<proteinExistence type="predicted"/>